<dbReference type="InterPro" id="IPR016169">
    <property type="entry name" value="FAD-bd_PCMH_sub2"/>
</dbReference>
<evidence type="ECO:0000256" key="2">
    <source>
        <dbReference type="ARBA" id="ARBA00022630"/>
    </source>
</evidence>
<feature type="signal peptide" evidence="5">
    <location>
        <begin position="1"/>
        <end position="19"/>
    </location>
</feature>
<dbReference type="Gene3D" id="3.30.465.10">
    <property type="match status" value="1"/>
</dbReference>
<evidence type="ECO:0000256" key="4">
    <source>
        <dbReference type="ARBA" id="ARBA00023002"/>
    </source>
</evidence>
<dbReference type="Pfam" id="PF01565">
    <property type="entry name" value="FAD_binding_4"/>
    <property type="match status" value="1"/>
</dbReference>
<dbReference type="GeneID" id="37047152"/>
<reference evidence="7 8" key="1">
    <citation type="journal article" date="2018" name="Mol. Biol. Evol.">
        <title>Broad Genomic Sampling Reveals a Smut Pathogenic Ancestry of the Fungal Clade Ustilaginomycotina.</title>
        <authorList>
            <person name="Kijpornyongpan T."/>
            <person name="Mondo S.J."/>
            <person name="Barry K."/>
            <person name="Sandor L."/>
            <person name="Lee J."/>
            <person name="Lipzen A."/>
            <person name="Pangilinan J."/>
            <person name="LaButti K."/>
            <person name="Hainaut M."/>
            <person name="Henrissat B."/>
            <person name="Grigoriev I.V."/>
            <person name="Spatafora J.W."/>
            <person name="Aime M.C."/>
        </authorList>
    </citation>
    <scope>NUCLEOTIDE SEQUENCE [LARGE SCALE GENOMIC DNA]</scope>
    <source>
        <strain evidence="7 8">MCA 4198</strain>
    </source>
</reference>
<feature type="domain" description="FAD-binding PCMH-type" evidence="6">
    <location>
        <begin position="66"/>
        <end position="246"/>
    </location>
</feature>
<keyword evidence="5" id="KW-0732">Signal</keyword>
<keyword evidence="3" id="KW-0274">FAD</keyword>
<evidence type="ECO:0000259" key="6">
    <source>
        <dbReference type="PROSITE" id="PS51387"/>
    </source>
</evidence>
<dbReference type="SUPFAM" id="SSF56176">
    <property type="entry name" value="FAD-binding/transporter-associated domain-like"/>
    <property type="match status" value="1"/>
</dbReference>
<dbReference type="GO" id="GO:0016491">
    <property type="term" value="F:oxidoreductase activity"/>
    <property type="evidence" value="ECO:0007669"/>
    <property type="project" value="UniProtKB-KW"/>
</dbReference>
<sequence>MLCPLLPLVYSLLFVSCRAARVEGDCIRDDEALNILAKQLSPNSIISCKGQPLSIFSANRYWGKQYGKNASVVVFPTTTEDVSKAMKASKKSKCGNGLSFVSGAHAQTFASSTKGFQIDLSWMNQTKILHNVKVDDASIDTAIQYQSGATWEGVAKVTNNSGYTAIGARVGNVGVGGFSTGGGVGFLGGSYGFAVDRVRAFEVVLPDGRMVNATKTNKYSDLFWALQGGNGQFGAVTTFYQEAAAEPTQSQLGFFFIAPGKANKRKAYENIADFFTNHGKSGGDPFSLMYYDTGLFPPALQGNSTEPTDLIVALRFSNPNDPKQKSFNETFRGLLSGIDFTAQQISEVPFASATTYLLEPFFPYGSRRGFWGSRVTEVDADFIAKVTDVVAKSVSDLQATGESPVSHIYALQYQFPGLNGHQPKNDDDTAWPHAVTAHQTLFSPAWNRSSNDALVYHVNDMLNKITWDRQAQLDPPFVADYPNYMSPNVTARRLFGDNVDRLIQVKEKYDPDCRLHQGRTWATNACKKLGVASFFP</sequence>
<protein>
    <submittedName>
        <fullName evidence="7">FAD-binding domain-containing protein</fullName>
    </submittedName>
</protein>
<name>A0A316YG60_9BASI</name>
<dbReference type="Gene3D" id="3.40.462.20">
    <property type="match status" value="1"/>
</dbReference>
<gene>
    <name evidence="7" type="ORF">FA10DRAFT_303366</name>
</gene>
<evidence type="ECO:0000256" key="3">
    <source>
        <dbReference type="ARBA" id="ARBA00022827"/>
    </source>
</evidence>
<dbReference type="InterPro" id="IPR012951">
    <property type="entry name" value="BBE"/>
</dbReference>
<dbReference type="AlphaFoldDB" id="A0A316YG60"/>
<dbReference type="InterPro" id="IPR016166">
    <property type="entry name" value="FAD-bd_PCMH"/>
</dbReference>
<dbReference type="InterPro" id="IPR006094">
    <property type="entry name" value="Oxid_FAD_bind_N"/>
</dbReference>
<dbReference type="InterPro" id="IPR016167">
    <property type="entry name" value="FAD-bd_PCMH_sub1"/>
</dbReference>
<dbReference type="InterPro" id="IPR036318">
    <property type="entry name" value="FAD-bd_PCMH-like_sf"/>
</dbReference>
<dbReference type="Gene3D" id="3.30.43.10">
    <property type="entry name" value="Uridine Diphospho-n-acetylenolpyruvylglucosamine Reductase, domain 2"/>
    <property type="match status" value="1"/>
</dbReference>
<dbReference type="STRING" id="215250.A0A316YG60"/>
<dbReference type="Proteomes" id="UP000245768">
    <property type="component" value="Unassembled WGS sequence"/>
</dbReference>
<proteinExistence type="inferred from homology"/>
<dbReference type="PANTHER" id="PTHR42973">
    <property type="entry name" value="BINDING OXIDOREDUCTASE, PUTATIVE (AFU_ORTHOLOGUE AFUA_1G17690)-RELATED"/>
    <property type="match status" value="1"/>
</dbReference>
<dbReference type="Pfam" id="PF08031">
    <property type="entry name" value="BBE"/>
    <property type="match status" value="1"/>
</dbReference>
<dbReference type="InterPro" id="IPR050416">
    <property type="entry name" value="FAD-linked_Oxidoreductase"/>
</dbReference>
<dbReference type="PANTHER" id="PTHR42973:SF54">
    <property type="entry name" value="FAD-BINDING PCMH-TYPE DOMAIN-CONTAINING PROTEIN"/>
    <property type="match status" value="1"/>
</dbReference>
<dbReference type="PROSITE" id="PS51387">
    <property type="entry name" value="FAD_PCMH"/>
    <property type="match status" value="1"/>
</dbReference>
<dbReference type="EMBL" id="KZ819638">
    <property type="protein sequence ID" value="PWN88397.1"/>
    <property type="molecule type" value="Genomic_DNA"/>
</dbReference>
<dbReference type="RefSeq" id="XP_025375595.1">
    <property type="nucleotide sequence ID" value="XM_025525236.1"/>
</dbReference>
<comment type="similarity">
    <text evidence="1">Belongs to the oxygen-dependent FAD-linked oxidoreductase family.</text>
</comment>
<keyword evidence="4" id="KW-0560">Oxidoreductase</keyword>
<keyword evidence="2" id="KW-0285">Flavoprotein</keyword>
<accession>A0A316YG60</accession>
<organism evidence="7 8">
    <name type="scientific">Acaromyces ingoldii</name>
    <dbReference type="NCBI Taxonomy" id="215250"/>
    <lineage>
        <taxon>Eukaryota</taxon>
        <taxon>Fungi</taxon>
        <taxon>Dikarya</taxon>
        <taxon>Basidiomycota</taxon>
        <taxon>Ustilaginomycotina</taxon>
        <taxon>Exobasidiomycetes</taxon>
        <taxon>Exobasidiales</taxon>
        <taxon>Cryptobasidiaceae</taxon>
        <taxon>Acaromyces</taxon>
    </lineage>
</organism>
<evidence type="ECO:0000313" key="8">
    <source>
        <dbReference type="Proteomes" id="UP000245768"/>
    </source>
</evidence>
<dbReference type="GO" id="GO:0071949">
    <property type="term" value="F:FAD binding"/>
    <property type="evidence" value="ECO:0007669"/>
    <property type="project" value="InterPro"/>
</dbReference>
<dbReference type="InParanoid" id="A0A316YG60"/>
<keyword evidence="8" id="KW-1185">Reference proteome</keyword>
<dbReference type="OrthoDB" id="415825at2759"/>
<feature type="chain" id="PRO_5016330481" evidence="5">
    <location>
        <begin position="20"/>
        <end position="536"/>
    </location>
</feature>
<evidence type="ECO:0000256" key="5">
    <source>
        <dbReference type="SAM" id="SignalP"/>
    </source>
</evidence>
<evidence type="ECO:0000313" key="7">
    <source>
        <dbReference type="EMBL" id="PWN88397.1"/>
    </source>
</evidence>
<evidence type="ECO:0000256" key="1">
    <source>
        <dbReference type="ARBA" id="ARBA00005466"/>
    </source>
</evidence>